<feature type="transmembrane region" description="Helical" evidence="11">
    <location>
        <begin position="53"/>
        <end position="73"/>
    </location>
</feature>
<keyword evidence="9 11" id="KW-0472">Membrane</keyword>
<evidence type="ECO:0000256" key="11">
    <source>
        <dbReference type="SAM" id="Phobius"/>
    </source>
</evidence>
<dbReference type="GO" id="GO:0015031">
    <property type="term" value="P:protein transport"/>
    <property type="evidence" value="ECO:0007669"/>
    <property type="project" value="UniProtKB-KW"/>
</dbReference>
<evidence type="ECO:0000256" key="4">
    <source>
        <dbReference type="ARBA" id="ARBA00022475"/>
    </source>
</evidence>
<evidence type="ECO:0000313" key="13">
    <source>
        <dbReference type="EMBL" id="AKH42248.1"/>
    </source>
</evidence>
<evidence type="ECO:0000256" key="1">
    <source>
        <dbReference type="ARBA" id="ARBA00004383"/>
    </source>
</evidence>
<evidence type="ECO:0000256" key="5">
    <source>
        <dbReference type="ARBA" id="ARBA00022519"/>
    </source>
</evidence>
<evidence type="ECO:0000259" key="12">
    <source>
        <dbReference type="PROSITE" id="PS52015"/>
    </source>
</evidence>
<dbReference type="PROSITE" id="PS52015">
    <property type="entry name" value="TONB_CTD"/>
    <property type="match status" value="1"/>
</dbReference>
<dbReference type="PANTHER" id="PTHR33446:SF2">
    <property type="entry name" value="PROTEIN TONB"/>
    <property type="match status" value="1"/>
</dbReference>
<feature type="domain" description="TonB C-terminal" evidence="12">
    <location>
        <begin position="169"/>
        <end position="259"/>
    </location>
</feature>
<comment type="similarity">
    <text evidence="2">Belongs to the TonB family.</text>
</comment>
<dbReference type="GO" id="GO:0031992">
    <property type="term" value="F:energy transducer activity"/>
    <property type="evidence" value="ECO:0007669"/>
    <property type="project" value="TreeGrafter"/>
</dbReference>
<gene>
    <name evidence="13" type="ORF">WYH_01203</name>
</gene>
<dbReference type="SUPFAM" id="SSF74653">
    <property type="entry name" value="TolA/TonB C-terminal domain"/>
    <property type="match status" value="1"/>
</dbReference>
<dbReference type="Proteomes" id="UP000034392">
    <property type="component" value="Chromosome"/>
</dbReference>
<protein>
    <submittedName>
        <fullName evidence="13">Gram-negative bacterial tonB protein</fullName>
    </submittedName>
</protein>
<organism evidence="13 14">
    <name type="scientific">Croceibacterium atlanticum</name>
    <dbReference type="NCBI Taxonomy" id="1267766"/>
    <lineage>
        <taxon>Bacteria</taxon>
        <taxon>Pseudomonadati</taxon>
        <taxon>Pseudomonadota</taxon>
        <taxon>Alphaproteobacteria</taxon>
        <taxon>Sphingomonadales</taxon>
        <taxon>Erythrobacteraceae</taxon>
        <taxon>Croceibacterium</taxon>
    </lineage>
</organism>
<evidence type="ECO:0000256" key="7">
    <source>
        <dbReference type="ARBA" id="ARBA00022927"/>
    </source>
</evidence>
<comment type="subcellular location">
    <subcellularLocation>
        <location evidence="1">Cell inner membrane</location>
        <topology evidence="1">Single-pass membrane protein</topology>
        <orientation evidence="1">Periplasmic side</orientation>
    </subcellularLocation>
</comment>
<feature type="compositionally biased region" description="Pro residues" evidence="10">
    <location>
        <begin position="93"/>
        <end position="108"/>
    </location>
</feature>
<keyword evidence="8 11" id="KW-1133">Transmembrane helix</keyword>
<dbReference type="InterPro" id="IPR037682">
    <property type="entry name" value="TonB_C"/>
</dbReference>
<accession>A0A0F7KP09</accession>
<dbReference type="AlphaFoldDB" id="A0A0F7KP09"/>
<dbReference type="KEGG" id="aay:WYH_01203"/>
<evidence type="ECO:0000313" key="14">
    <source>
        <dbReference type="Proteomes" id="UP000034392"/>
    </source>
</evidence>
<dbReference type="GO" id="GO:0055085">
    <property type="term" value="P:transmembrane transport"/>
    <property type="evidence" value="ECO:0007669"/>
    <property type="project" value="InterPro"/>
</dbReference>
<evidence type="ECO:0000256" key="10">
    <source>
        <dbReference type="SAM" id="MobiDB-lite"/>
    </source>
</evidence>
<keyword evidence="14" id="KW-1185">Reference proteome</keyword>
<evidence type="ECO:0000256" key="3">
    <source>
        <dbReference type="ARBA" id="ARBA00022448"/>
    </source>
</evidence>
<keyword evidence="3" id="KW-0813">Transport</keyword>
<keyword evidence="4" id="KW-1003">Cell membrane</keyword>
<evidence type="ECO:0000256" key="6">
    <source>
        <dbReference type="ARBA" id="ARBA00022692"/>
    </source>
</evidence>
<evidence type="ECO:0000256" key="9">
    <source>
        <dbReference type="ARBA" id="ARBA00023136"/>
    </source>
</evidence>
<dbReference type="PANTHER" id="PTHR33446">
    <property type="entry name" value="PROTEIN TONB-RELATED"/>
    <property type="match status" value="1"/>
</dbReference>
<feature type="region of interest" description="Disordered" evidence="10">
    <location>
        <begin position="1"/>
        <end position="45"/>
    </location>
</feature>
<keyword evidence="6 11" id="KW-0812">Transmembrane</keyword>
<keyword evidence="7" id="KW-0653">Protein transport</keyword>
<keyword evidence="5" id="KW-0997">Cell inner membrane</keyword>
<sequence>MHLEAFASAGSGDGAPPVNRNAGHVAGAPGAIEAQTPPTISGGRYGEAHRPRLTVMAGIVLFHLVVIAVLATARYSAQARDREERLTTFSVTTPPPPPPAPAETPPEPATQQAAPILAPAPPIALPRPVPVAAAPVDLSISSPAPAAVSVQPPAPAAPPRAAAPAPVVPPDFSAAQLGNPGPSYPYLSRKAREEGVVMLKVLVSADGHAKQLQIEETSGFERLDKAAVKTVRKWRFLPASRAGSPCEAWVIVPVTFSLS</sequence>
<feature type="region of interest" description="Disordered" evidence="10">
    <location>
        <begin position="79"/>
        <end position="111"/>
    </location>
</feature>
<evidence type="ECO:0000256" key="8">
    <source>
        <dbReference type="ARBA" id="ARBA00022989"/>
    </source>
</evidence>
<dbReference type="STRING" id="1267766.WYH_01203"/>
<proteinExistence type="inferred from homology"/>
<dbReference type="InterPro" id="IPR006260">
    <property type="entry name" value="TonB/TolA_C"/>
</dbReference>
<name>A0A0F7KP09_9SPHN</name>
<reference evidence="13" key="1">
    <citation type="submission" date="2015-05" db="EMBL/GenBank/DDBJ databases">
        <title>The complete genome of Altererythrobacter atlanticus strain 26DY36.</title>
        <authorList>
            <person name="Wu Y.-H."/>
            <person name="Cheng H."/>
            <person name="Wu X.-W."/>
        </authorList>
    </citation>
    <scope>NUCLEOTIDE SEQUENCE [LARGE SCALE GENOMIC DNA]</scope>
    <source>
        <strain evidence="13">26DY36</strain>
    </source>
</reference>
<dbReference type="EMBL" id="CP011452">
    <property type="protein sequence ID" value="AKH42248.1"/>
    <property type="molecule type" value="Genomic_DNA"/>
</dbReference>
<dbReference type="GO" id="GO:0098797">
    <property type="term" value="C:plasma membrane protein complex"/>
    <property type="evidence" value="ECO:0007669"/>
    <property type="project" value="TreeGrafter"/>
</dbReference>
<dbReference type="Pfam" id="PF03544">
    <property type="entry name" value="TonB_C"/>
    <property type="match status" value="1"/>
</dbReference>
<dbReference type="Gene3D" id="3.30.1150.10">
    <property type="match status" value="1"/>
</dbReference>
<dbReference type="RefSeq" id="WP_053833426.1">
    <property type="nucleotide sequence ID" value="NZ_JACIJL010000001.1"/>
</dbReference>
<dbReference type="PATRIC" id="fig|1267766.3.peg.1212"/>
<dbReference type="InterPro" id="IPR051045">
    <property type="entry name" value="TonB-dependent_transducer"/>
</dbReference>
<evidence type="ECO:0000256" key="2">
    <source>
        <dbReference type="ARBA" id="ARBA00006555"/>
    </source>
</evidence>
<dbReference type="NCBIfam" id="TIGR01352">
    <property type="entry name" value="tonB_Cterm"/>
    <property type="match status" value="1"/>
</dbReference>